<feature type="transmembrane region" description="Helical" evidence="1">
    <location>
        <begin position="42"/>
        <end position="61"/>
    </location>
</feature>
<dbReference type="EMBL" id="LAZR01030655">
    <property type="protein sequence ID" value="KKL55954.1"/>
    <property type="molecule type" value="Genomic_DNA"/>
</dbReference>
<feature type="transmembrane region" description="Helical" evidence="1">
    <location>
        <begin position="139"/>
        <end position="157"/>
    </location>
</feature>
<evidence type="ECO:0000256" key="1">
    <source>
        <dbReference type="SAM" id="Phobius"/>
    </source>
</evidence>
<evidence type="ECO:0008006" key="3">
    <source>
        <dbReference type="Google" id="ProtNLM"/>
    </source>
</evidence>
<keyword evidence="1" id="KW-0812">Transmembrane</keyword>
<protein>
    <recommendedName>
        <fullName evidence="3">Potassium channel domain-containing protein</fullName>
    </recommendedName>
</protein>
<dbReference type="SUPFAM" id="SSF81324">
    <property type="entry name" value="Voltage-gated potassium channels"/>
    <property type="match status" value="1"/>
</dbReference>
<gene>
    <name evidence="2" type="ORF">LCGC14_2250240</name>
</gene>
<feature type="transmembrane region" description="Helical" evidence="1">
    <location>
        <begin position="169"/>
        <end position="188"/>
    </location>
</feature>
<dbReference type="PANTHER" id="PTHR32024">
    <property type="entry name" value="TRK SYSTEM POTASSIUM UPTAKE PROTEIN TRKG-RELATED"/>
    <property type="match status" value="1"/>
</dbReference>
<keyword evidence="1" id="KW-0472">Membrane</keyword>
<proteinExistence type="predicted"/>
<reference evidence="2" key="1">
    <citation type="journal article" date="2015" name="Nature">
        <title>Complex archaea that bridge the gap between prokaryotes and eukaryotes.</title>
        <authorList>
            <person name="Spang A."/>
            <person name="Saw J.H."/>
            <person name="Jorgensen S.L."/>
            <person name="Zaremba-Niedzwiedzka K."/>
            <person name="Martijn J."/>
            <person name="Lind A.E."/>
            <person name="van Eijk R."/>
            <person name="Schleper C."/>
            <person name="Guy L."/>
            <person name="Ettema T.J."/>
        </authorList>
    </citation>
    <scope>NUCLEOTIDE SEQUENCE</scope>
</reference>
<feature type="transmembrane region" description="Helical" evidence="1">
    <location>
        <begin position="73"/>
        <end position="92"/>
    </location>
</feature>
<feature type="transmembrane region" description="Helical" evidence="1">
    <location>
        <begin position="12"/>
        <end position="30"/>
    </location>
</feature>
<organism evidence="2">
    <name type="scientific">marine sediment metagenome</name>
    <dbReference type="NCBI Taxonomy" id="412755"/>
    <lineage>
        <taxon>unclassified sequences</taxon>
        <taxon>metagenomes</taxon>
        <taxon>ecological metagenomes</taxon>
    </lineage>
</organism>
<keyword evidence="1" id="KW-1133">Transmembrane helix</keyword>
<feature type="non-terminal residue" evidence="2">
    <location>
        <position position="212"/>
    </location>
</feature>
<evidence type="ECO:0000313" key="2">
    <source>
        <dbReference type="EMBL" id="KKL55954.1"/>
    </source>
</evidence>
<dbReference type="Gene3D" id="1.10.287.70">
    <property type="match status" value="1"/>
</dbReference>
<accession>A0A0F9D343</accession>
<comment type="caution">
    <text evidence="2">The sequence shown here is derived from an EMBL/GenBank/DDBJ whole genome shotgun (WGS) entry which is preliminary data.</text>
</comment>
<feature type="transmembrane region" description="Helical" evidence="1">
    <location>
        <begin position="98"/>
        <end position="119"/>
    </location>
</feature>
<dbReference type="PANTHER" id="PTHR32024:SF1">
    <property type="entry name" value="KTR SYSTEM POTASSIUM UPTAKE PROTEIN B"/>
    <property type="match status" value="1"/>
</dbReference>
<name>A0A0F9D343_9ZZZZ</name>
<dbReference type="AlphaFoldDB" id="A0A0F9D343"/>
<sequence length="212" mass="24460">MRYSNTEKLSNYFDLFILFIELDIFIWVLFELSYVFRPIVYEVGRILVIIYILEIIVQFFFSPSPKAYLKKCWHLFVSAAVLFLLFNRISAVDTSHRFIFIYSKLFLVSVEFILFAKFLLQAKRIREIYKSFKVNPAQIIVLSFAGIILIGSFMLYLPYARNGEEDMRYIDALFTSTSAVTVTGLVVVDTGTAFSRVGQVFLILLIQTGGLG</sequence>